<gene>
    <name evidence="1" type="ORF">PR048_006303</name>
</gene>
<comment type="caution">
    <text evidence="1">The sequence shown here is derived from an EMBL/GenBank/DDBJ whole genome shotgun (WGS) entry which is preliminary data.</text>
</comment>
<name>A0ABQ9IAL2_9NEOP</name>
<evidence type="ECO:0000313" key="1">
    <source>
        <dbReference type="EMBL" id="KAJ8893703.1"/>
    </source>
</evidence>
<accession>A0ABQ9IAL2</accession>
<dbReference type="EMBL" id="JARBHB010000002">
    <property type="protein sequence ID" value="KAJ8893703.1"/>
    <property type="molecule type" value="Genomic_DNA"/>
</dbReference>
<reference evidence="1 2" key="1">
    <citation type="submission" date="2023-02" db="EMBL/GenBank/DDBJ databases">
        <title>LHISI_Scaffold_Assembly.</title>
        <authorList>
            <person name="Stuart O.P."/>
            <person name="Cleave R."/>
            <person name="Magrath M.J.L."/>
            <person name="Mikheyev A.S."/>
        </authorList>
    </citation>
    <scope>NUCLEOTIDE SEQUENCE [LARGE SCALE GENOMIC DNA]</scope>
    <source>
        <strain evidence="1">Daus_M_001</strain>
        <tissue evidence="1">Leg muscle</tissue>
    </source>
</reference>
<proteinExistence type="predicted"/>
<sequence length="204" mass="23940">MGTYCALLGARAQRGSTTTKRADSRRCCCVYCDFLYTEMEIIKTSPSGVGKKKLYRQNFEYGNRLLRDKTCEENNTFRVYDFEHVLKITEPIAKKKETHMRNAITIEKRLMVTLNYRHYFRVLSSEEAWLKLLKIVKDVEFPAPIGRNGRQTRHDTEFFQSNIWILVDANYTFLYVEVGLPGRISDGGVFKNTQSYRELMKWTT</sequence>
<keyword evidence="2" id="KW-1185">Reference proteome</keyword>
<evidence type="ECO:0000313" key="2">
    <source>
        <dbReference type="Proteomes" id="UP001159363"/>
    </source>
</evidence>
<dbReference type="Proteomes" id="UP001159363">
    <property type="component" value="Chromosome 2"/>
</dbReference>
<organism evidence="1 2">
    <name type="scientific">Dryococelus australis</name>
    <dbReference type="NCBI Taxonomy" id="614101"/>
    <lineage>
        <taxon>Eukaryota</taxon>
        <taxon>Metazoa</taxon>
        <taxon>Ecdysozoa</taxon>
        <taxon>Arthropoda</taxon>
        <taxon>Hexapoda</taxon>
        <taxon>Insecta</taxon>
        <taxon>Pterygota</taxon>
        <taxon>Neoptera</taxon>
        <taxon>Polyneoptera</taxon>
        <taxon>Phasmatodea</taxon>
        <taxon>Verophasmatodea</taxon>
        <taxon>Anareolatae</taxon>
        <taxon>Phasmatidae</taxon>
        <taxon>Eurycanthinae</taxon>
        <taxon>Dryococelus</taxon>
    </lineage>
</organism>
<protein>
    <recommendedName>
        <fullName evidence="3">Transposase</fullName>
    </recommendedName>
</protein>
<evidence type="ECO:0008006" key="3">
    <source>
        <dbReference type="Google" id="ProtNLM"/>
    </source>
</evidence>